<dbReference type="Proteomes" id="UP000224854">
    <property type="component" value="Unassembled WGS sequence"/>
</dbReference>
<dbReference type="OrthoDB" id="10378146at2759"/>
<protein>
    <submittedName>
        <fullName evidence="1">Uncharacterized protein</fullName>
    </submittedName>
</protein>
<proteinExistence type="predicted"/>
<comment type="caution">
    <text evidence="1">The sequence shown here is derived from an EMBL/GenBank/DDBJ whole genome shotgun (WGS) entry which is preliminary data.</text>
</comment>
<gene>
    <name evidence="1" type="ORF">CDD82_518</name>
</gene>
<sequence length="290" mass="33168">MSLSEMNHVPPMVVQWNYRCDLIPTTSEVTPELHSAGYLGKMGSDQFGKRPLHSTYFLKLVPPQYADDLLESSNWPKIVEVLDKREHDDEEVLKVFNWLFDLRKYEFWMCWATDTTEVLLDYGSLADQLIAGFVSVDSIKMDYSGISLHYHYTPWGISGTGACLHSSSVHYEEIRQLYRYVTTKLPTYTRGITNSGYIKVREILEKYADPFILAMGLASRLSHQCMHTKRCATVLGKGIPTMPTSFVDYWHMLGLVLEAKENICINFANTTLHKNYLHIDAGPRSALHMG</sequence>
<keyword evidence="2" id="KW-1185">Reference proteome</keyword>
<dbReference type="EMBL" id="NJEU01000112">
    <property type="protein sequence ID" value="PHH81546.1"/>
    <property type="molecule type" value="Genomic_DNA"/>
</dbReference>
<accession>A0A2C5ZNF6</accession>
<evidence type="ECO:0000313" key="1">
    <source>
        <dbReference type="EMBL" id="PHH81546.1"/>
    </source>
</evidence>
<reference evidence="1 2" key="1">
    <citation type="submission" date="2017-06" db="EMBL/GenBank/DDBJ databases">
        <title>Ant-infecting Ophiocordyceps genomes reveal a high diversity of potential behavioral manipulation genes and a possible major role for enterotoxins.</title>
        <authorList>
            <person name="De Bekker C."/>
            <person name="Evans H.C."/>
            <person name="Brachmann A."/>
            <person name="Hughes D.P."/>
        </authorList>
    </citation>
    <scope>NUCLEOTIDE SEQUENCE [LARGE SCALE GENOMIC DNA]</scope>
    <source>
        <strain evidence="1 2">1348a</strain>
    </source>
</reference>
<dbReference type="AlphaFoldDB" id="A0A2C5ZNF6"/>
<name>A0A2C5ZNF6_9HYPO</name>
<evidence type="ECO:0000313" key="2">
    <source>
        <dbReference type="Proteomes" id="UP000224854"/>
    </source>
</evidence>
<organism evidence="1 2">
    <name type="scientific">Ophiocordyceps australis</name>
    <dbReference type="NCBI Taxonomy" id="1399860"/>
    <lineage>
        <taxon>Eukaryota</taxon>
        <taxon>Fungi</taxon>
        <taxon>Dikarya</taxon>
        <taxon>Ascomycota</taxon>
        <taxon>Pezizomycotina</taxon>
        <taxon>Sordariomycetes</taxon>
        <taxon>Hypocreomycetidae</taxon>
        <taxon>Hypocreales</taxon>
        <taxon>Ophiocordycipitaceae</taxon>
        <taxon>Ophiocordyceps</taxon>
    </lineage>
</organism>